<evidence type="ECO:0000256" key="5">
    <source>
        <dbReference type="ARBA" id="ARBA00023163"/>
    </source>
</evidence>
<sequence>MATELEITELRLGIPGEKKRVFSEIDNDRSSSNVNDDDDVKCHNKNQVVGWPPVCAYRRKNYSFNNICEGSKMYVKVSLDGVPFLRKVDLGTQKDYSEFVMNLEKLFGCYGICEAVKDGDSSEYIPIYEDKDGDWMLLGDVPWEMFTESCKRLRIMKRSDAKVIGIRTKDFLKGMYKEK</sequence>
<evidence type="ECO:0000256" key="1">
    <source>
        <dbReference type="ARBA" id="ARBA00004123"/>
    </source>
</evidence>
<evidence type="ECO:0000256" key="7">
    <source>
        <dbReference type="ARBA" id="ARBA00023294"/>
    </source>
</evidence>
<gene>
    <name evidence="10" type="primary">LOC107773689</name>
</gene>
<evidence type="ECO:0000256" key="2">
    <source>
        <dbReference type="ARBA" id="ARBA00006728"/>
    </source>
</evidence>
<dbReference type="KEGG" id="nta:107773689"/>
<dbReference type="Gene3D" id="3.10.20.90">
    <property type="entry name" value="Phosphatidylinositol 3-kinase Catalytic Subunit, Chain A, domain 1"/>
    <property type="match status" value="1"/>
</dbReference>
<accession>A0A1S3Y8W5</accession>
<dbReference type="GO" id="GO:0006355">
    <property type="term" value="P:regulation of DNA-templated transcription"/>
    <property type="evidence" value="ECO:0007669"/>
    <property type="project" value="InterPro"/>
</dbReference>
<comment type="function">
    <text evidence="8">Aux/IAA proteins are short-lived transcriptional factors that function as repressors of early auxin response genes at low auxin concentrations.</text>
</comment>
<dbReference type="RefSeq" id="XP_016448590.1">
    <property type="nucleotide sequence ID" value="XM_016593104.1"/>
</dbReference>
<name>A0A1S3Y8W5_TOBAC</name>
<dbReference type="PANTHER" id="PTHR31734:SF200">
    <property type="entry name" value="AUXIN-RESPONSIVE PROTEIN"/>
    <property type="match status" value="1"/>
</dbReference>
<dbReference type="Pfam" id="PF02309">
    <property type="entry name" value="AUX_IAA"/>
    <property type="match status" value="1"/>
</dbReference>
<reference evidence="10" key="1">
    <citation type="submission" date="2025-08" db="UniProtKB">
        <authorList>
            <consortium name="RefSeq"/>
        </authorList>
    </citation>
    <scope>IDENTIFICATION</scope>
</reference>
<dbReference type="PROSITE" id="PS51745">
    <property type="entry name" value="PB1"/>
    <property type="match status" value="1"/>
</dbReference>
<protein>
    <recommendedName>
        <fullName evidence="8">Auxin-responsive protein</fullName>
    </recommendedName>
</protein>
<evidence type="ECO:0000256" key="4">
    <source>
        <dbReference type="ARBA" id="ARBA00023015"/>
    </source>
</evidence>
<dbReference type="InterPro" id="IPR003311">
    <property type="entry name" value="AUX_IAA"/>
</dbReference>
<dbReference type="OrthoDB" id="1926344at2759"/>
<comment type="subcellular location">
    <subcellularLocation>
        <location evidence="1 8">Nucleus</location>
    </subcellularLocation>
</comment>
<dbReference type="InterPro" id="IPR033389">
    <property type="entry name" value="AUX/IAA_dom"/>
</dbReference>
<dbReference type="PaxDb" id="4097-A0A1S3Y8W5"/>
<dbReference type="GO" id="GO:0009734">
    <property type="term" value="P:auxin-activated signaling pathway"/>
    <property type="evidence" value="ECO:0007669"/>
    <property type="project" value="UniProtKB-UniRule"/>
</dbReference>
<dbReference type="SMR" id="A0A1S3Y8W5"/>
<dbReference type="InterPro" id="IPR053793">
    <property type="entry name" value="PB1-like"/>
</dbReference>
<evidence type="ECO:0000256" key="8">
    <source>
        <dbReference type="RuleBase" id="RU004549"/>
    </source>
</evidence>
<keyword evidence="5 8" id="KW-0804">Transcription</keyword>
<comment type="similarity">
    <text evidence="2 8">Belongs to the Aux/IAA family.</text>
</comment>
<evidence type="ECO:0000259" key="9">
    <source>
        <dbReference type="PROSITE" id="PS51745"/>
    </source>
</evidence>
<evidence type="ECO:0000256" key="6">
    <source>
        <dbReference type="ARBA" id="ARBA00023242"/>
    </source>
</evidence>
<keyword evidence="3 8" id="KW-0678">Repressor</keyword>
<dbReference type="GO" id="GO:0005634">
    <property type="term" value="C:nucleus"/>
    <property type="evidence" value="ECO:0007669"/>
    <property type="project" value="UniProtKB-SubCell"/>
</dbReference>
<keyword evidence="6 8" id="KW-0539">Nucleus</keyword>
<comment type="subunit">
    <text evidence="8">Homodimers and heterodimers.</text>
</comment>
<dbReference type="AlphaFoldDB" id="A0A1S3Y8W5"/>
<organism evidence="10">
    <name type="scientific">Nicotiana tabacum</name>
    <name type="common">Common tobacco</name>
    <dbReference type="NCBI Taxonomy" id="4097"/>
    <lineage>
        <taxon>Eukaryota</taxon>
        <taxon>Viridiplantae</taxon>
        <taxon>Streptophyta</taxon>
        <taxon>Embryophyta</taxon>
        <taxon>Tracheophyta</taxon>
        <taxon>Spermatophyta</taxon>
        <taxon>Magnoliopsida</taxon>
        <taxon>eudicotyledons</taxon>
        <taxon>Gunneridae</taxon>
        <taxon>Pentapetalae</taxon>
        <taxon>asterids</taxon>
        <taxon>lamiids</taxon>
        <taxon>Solanales</taxon>
        <taxon>Solanaceae</taxon>
        <taxon>Nicotianoideae</taxon>
        <taxon>Nicotianeae</taxon>
        <taxon>Nicotiana</taxon>
    </lineage>
</organism>
<dbReference type="OMA" id="KVSMYGV"/>
<evidence type="ECO:0000313" key="10">
    <source>
        <dbReference type="RefSeq" id="XP_016448590.1"/>
    </source>
</evidence>
<keyword evidence="4 8" id="KW-0805">Transcription regulation</keyword>
<keyword evidence="7 8" id="KW-0927">Auxin signaling pathway</keyword>
<feature type="domain" description="PB1" evidence="9">
    <location>
        <begin position="72"/>
        <end position="160"/>
    </location>
</feature>
<dbReference type="PANTHER" id="PTHR31734">
    <property type="entry name" value="AUXIN-RESPONSIVE PROTEIN IAA17"/>
    <property type="match status" value="1"/>
</dbReference>
<dbReference type="SUPFAM" id="SSF54277">
    <property type="entry name" value="CAD &amp; PB1 domains"/>
    <property type="match status" value="1"/>
</dbReference>
<evidence type="ECO:0000256" key="3">
    <source>
        <dbReference type="ARBA" id="ARBA00022491"/>
    </source>
</evidence>
<dbReference type="STRING" id="4097.A0A1S3Y8W5"/>
<proteinExistence type="inferred from homology"/>